<dbReference type="Pfam" id="PF07690">
    <property type="entry name" value="MFS_1"/>
    <property type="match status" value="1"/>
</dbReference>
<gene>
    <name evidence="7" type="ORF">NEMBOFW57_009187</name>
</gene>
<dbReference type="GO" id="GO:0016020">
    <property type="term" value="C:membrane"/>
    <property type="evidence" value="ECO:0007669"/>
    <property type="project" value="UniProtKB-SubCell"/>
</dbReference>
<name>A0AAD4ET74_9PEZI</name>
<feature type="transmembrane region" description="Helical" evidence="5">
    <location>
        <begin position="217"/>
        <end position="239"/>
    </location>
</feature>
<evidence type="ECO:0000256" key="3">
    <source>
        <dbReference type="ARBA" id="ARBA00022989"/>
    </source>
</evidence>
<feature type="domain" description="Major facilitator superfamily (MFS) profile" evidence="6">
    <location>
        <begin position="120"/>
        <end position="285"/>
    </location>
</feature>
<dbReference type="PANTHER" id="PTHR42718:SF41">
    <property type="entry name" value="MFS TRANSPORTER OF UNKOWN SPECIFICITY (AFU_ORTHOLOGUE AFUA_5G09940)-RELATED"/>
    <property type="match status" value="1"/>
</dbReference>
<evidence type="ECO:0000256" key="4">
    <source>
        <dbReference type="ARBA" id="ARBA00023136"/>
    </source>
</evidence>
<keyword evidence="3 5" id="KW-1133">Transmembrane helix</keyword>
<proteinExistence type="predicted"/>
<feature type="transmembrane region" description="Helical" evidence="5">
    <location>
        <begin position="251"/>
        <end position="275"/>
    </location>
</feature>
<evidence type="ECO:0000256" key="2">
    <source>
        <dbReference type="ARBA" id="ARBA00022692"/>
    </source>
</evidence>
<sequence length="285" mass="29698">MTSTAAPNPTASNLNLRAEATAPPELCGFVQRTASFACPTGHTCKFNTDINAVGCCSNDVCDWRTVCCHARPSTATGGAWPPCGGTASELIAWCGASPNAPYCATHHFENGFTGYFCTVSTTALIDTVFLVSAGETTTRAGLVRLTGSNGPGTVSTTLASTVIVVVLYPLIQGTFALVGGRLGEILGHKTILMAGSLWWIIWPLAGGYLTNLVSMCLLRGLCGMLGGLMAPNIVALVGVRFLPGKKRNLGMALFGSMAPLGAVGGSLVAAVIIQLPHWKWLFFTL</sequence>
<evidence type="ECO:0000313" key="8">
    <source>
        <dbReference type="Proteomes" id="UP001197093"/>
    </source>
</evidence>
<accession>A0AAD4ET74</accession>
<dbReference type="EMBL" id="JAHCVI010000004">
    <property type="protein sequence ID" value="KAG7286869.1"/>
    <property type="molecule type" value="Genomic_DNA"/>
</dbReference>
<keyword evidence="4 5" id="KW-0472">Membrane</keyword>
<comment type="subcellular location">
    <subcellularLocation>
        <location evidence="1">Membrane</location>
        <topology evidence="1">Multi-pass membrane protein</topology>
    </subcellularLocation>
</comment>
<dbReference type="GO" id="GO:0022857">
    <property type="term" value="F:transmembrane transporter activity"/>
    <property type="evidence" value="ECO:0007669"/>
    <property type="project" value="InterPro"/>
</dbReference>
<organism evidence="7 8">
    <name type="scientific">Staphylotrichum longicolle</name>
    <dbReference type="NCBI Taxonomy" id="669026"/>
    <lineage>
        <taxon>Eukaryota</taxon>
        <taxon>Fungi</taxon>
        <taxon>Dikarya</taxon>
        <taxon>Ascomycota</taxon>
        <taxon>Pezizomycotina</taxon>
        <taxon>Sordariomycetes</taxon>
        <taxon>Sordariomycetidae</taxon>
        <taxon>Sordariales</taxon>
        <taxon>Chaetomiaceae</taxon>
        <taxon>Staphylotrichum</taxon>
    </lineage>
</organism>
<reference evidence="7" key="1">
    <citation type="submission" date="2023-02" db="EMBL/GenBank/DDBJ databases">
        <authorList>
            <person name="Palmer J.M."/>
        </authorList>
    </citation>
    <scope>NUCLEOTIDE SEQUENCE</scope>
    <source>
        <strain evidence="7">FW57</strain>
    </source>
</reference>
<evidence type="ECO:0000259" key="6">
    <source>
        <dbReference type="PROSITE" id="PS50850"/>
    </source>
</evidence>
<evidence type="ECO:0000256" key="5">
    <source>
        <dbReference type="SAM" id="Phobius"/>
    </source>
</evidence>
<dbReference type="AlphaFoldDB" id="A0AAD4ET74"/>
<feature type="transmembrane region" description="Helical" evidence="5">
    <location>
        <begin position="158"/>
        <end position="178"/>
    </location>
</feature>
<keyword evidence="2 5" id="KW-0812">Transmembrane</keyword>
<dbReference type="InterPro" id="IPR020846">
    <property type="entry name" value="MFS_dom"/>
</dbReference>
<evidence type="ECO:0000256" key="1">
    <source>
        <dbReference type="ARBA" id="ARBA00004141"/>
    </source>
</evidence>
<dbReference type="PROSITE" id="PS50850">
    <property type="entry name" value="MFS"/>
    <property type="match status" value="1"/>
</dbReference>
<dbReference type="PANTHER" id="PTHR42718">
    <property type="entry name" value="MAJOR FACILITATOR SUPERFAMILY MULTIDRUG TRANSPORTER MFSC"/>
    <property type="match status" value="1"/>
</dbReference>
<protein>
    <recommendedName>
        <fullName evidence="6">Major facilitator superfamily (MFS) profile domain-containing protein</fullName>
    </recommendedName>
</protein>
<keyword evidence="8" id="KW-1185">Reference proteome</keyword>
<dbReference type="SUPFAM" id="SSF103473">
    <property type="entry name" value="MFS general substrate transporter"/>
    <property type="match status" value="1"/>
</dbReference>
<evidence type="ECO:0000313" key="7">
    <source>
        <dbReference type="EMBL" id="KAG7286869.1"/>
    </source>
</evidence>
<dbReference type="InterPro" id="IPR011701">
    <property type="entry name" value="MFS"/>
</dbReference>
<comment type="caution">
    <text evidence="7">The sequence shown here is derived from an EMBL/GenBank/DDBJ whole genome shotgun (WGS) entry which is preliminary data.</text>
</comment>
<feature type="transmembrane region" description="Helical" evidence="5">
    <location>
        <begin position="190"/>
        <end position="211"/>
    </location>
</feature>
<dbReference type="Proteomes" id="UP001197093">
    <property type="component" value="Unassembled WGS sequence"/>
</dbReference>
<dbReference type="Gene3D" id="1.20.1250.20">
    <property type="entry name" value="MFS general substrate transporter like domains"/>
    <property type="match status" value="1"/>
</dbReference>
<dbReference type="InterPro" id="IPR036259">
    <property type="entry name" value="MFS_trans_sf"/>
</dbReference>